<sequence length="297" mass="34806">MSYNLQYPPRFYCVYLLRSIARKNSFYIGSTPDPHRRLRQHNGDLAFGGADRTKKNKLRPWQMTMVVYGFPSKISALQFEYAWHHAYRTRHIPVKNRIGTRNSGNSVHIKIANLKLLLSAHAFRRMGLRVAIFQKDIYDIWVVNRYNVSVSESVLLKLDFEENQQKLIQGGNYEQMKAFVKSLEKDEDDYFEISLEKLEQNNTRICCVCTRVVDQFEDVLGFCASKSCHALYHVQCWAEEMTKDLISEPLSHTVPPLTPVKGKCVKCQKVNWWWPTVKNSMRLHQHFTEIGRPFIKN</sequence>
<evidence type="ECO:0000256" key="7">
    <source>
        <dbReference type="ARBA" id="ARBA00023204"/>
    </source>
</evidence>
<dbReference type="EMBL" id="JAEUBD010000983">
    <property type="protein sequence ID" value="KAH3670155.1"/>
    <property type="molecule type" value="Genomic_DNA"/>
</dbReference>
<dbReference type="GO" id="GO:0017108">
    <property type="term" value="F:5'-flap endonuclease activity"/>
    <property type="evidence" value="ECO:0007669"/>
    <property type="project" value="InterPro"/>
</dbReference>
<protein>
    <recommendedName>
        <fullName evidence="10">GIY-YIG domain-containing protein</fullName>
    </recommendedName>
</protein>
<organism evidence="11 12">
    <name type="scientific">Ogataea polymorpha</name>
    <dbReference type="NCBI Taxonomy" id="460523"/>
    <lineage>
        <taxon>Eukaryota</taxon>
        <taxon>Fungi</taxon>
        <taxon>Dikarya</taxon>
        <taxon>Ascomycota</taxon>
        <taxon>Saccharomycotina</taxon>
        <taxon>Pichiomycetes</taxon>
        <taxon>Pichiales</taxon>
        <taxon>Pichiaceae</taxon>
        <taxon>Ogataea</taxon>
    </lineage>
</organism>
<keyword evidence="8 9" id="KW-0539">Nucleus</keyword>
<keyword evidence="4" id="KW-0863">Zinc-finger</keyword>
<dbReference type="PROSITE" id="PS50164">
    <property type="entry name" value="GIY_YIG"/>
    <property type="match status" value="1"/>
</dbReference>
<keyword evidence="1 9" id="KW-0540">Nuclease</keyword>
<comment type="caution">
    <text evidence="9">Lacks conserved residue(s) required for the propagation of feature annotation.</text>
</comment>
<keyword evidence="4" id="KW-0479">Metal-binding</keyword>
<dbReference type="Gene3D" id="3.30.40.10">
    <property type="entry name" value="Zinc/RING finger domain, C3HC4 (zinc finger)"/>
    <property type="match status" value="1"/>
</dbReference>
<evidence type="ECO:0000256" key="1">
    <source>
        <dbReference type="ARBA" id="ARBA00022722"/>
    </source>
</evidence>
<dbReference type="SUPFAM" id="SSF82771">
    <property type="entry name" value="GIY-YIG endonuclease"/>
    <property type="match status" value="1"/>
</dbReference>
<dbReference type="InterPro" id="IPR050381">
    <property type="entry name" value="SLX1_endonuclease"/>
</dbReference>
<evidence type="ECO:0000256" key="2">
    <source>
        <dbReference type="ARBA" id="ARBA00022759"/>
    </source>
</evidence>
<dbReference type="InterPro" id="IPR048749">
    <property type="entry name" value="SLX1_C"/>
</dbReference>
<dbReference type="InterPro" id="IPR027520">
    <property type="entry name" value="Slx1"/>
</dbReference>
<dbReference type="HAMAP" id="MF_03100">
    <property type="entry name" value="Endonuc_su_Slx1"/>
    <property type="match status" value="1"/>
</dbReference>
<evidence type="ECO:0000313" key="11">
    <source>
        <dbReference type="EMBL" id="KAH3670155.1"/>
    </source>
</evidence>
<evidence type="ECO:0000256" key="9">
    <source>
        <dbReference type="HAMAP-Rule" id="MF_03100"/>
    </source>
</evidence>
<dbReference type="OrthoDB" id="24645at2759"/>
<dbReference type="Proteomes" id="UP000788993">
    <property type="component" value="Unassembled WGS sequence"/>
</dbReference>
<evidence type="ECO:0000256" key="4">
    <source>
        <dbReference type="ARBA" id="ARBA00022771"/>
    </source>
</evidence>
<name>A0A9P8PEF2_9ASCO</name>
<dbReference type="InterPro" id="IPR000305">
    <property type="entry name" value="GIY-YIG_endonuc"/>
</dbReference>
<comment type="similarity">
    <text evidence="9">Belongs to the SLX1 family.</text>
</comment>
<evidence type="ECO:0000256" key="5">
    <source>
        <dbReference type="ARBA" id="ARBA00022801"/>
    </source>
</evidence>
<keyword evidence="6 9" id="KW-0233">DNA recombination</keyword>
<dbReference type="GO" id="GO:0000724">
    <property type="term" value="P:double-strand break repair via homologous recombination"/>
    <property type="evidence" value="ECO:0007669"/>
    <property type="project" value="TreeGrafter"/>
</dbReference>
<keyword evidence="5 9" id="KW-0378">Hydrolase</keyword>
<reference evidence="11" key="1">
    <citation type="journal article" date="2021" name="Open Biol.">
        <title>Shared evolutionary footprints suggest mitochondrial oxidative damage underlies multiple complex I losses in fungi.</title>
        <authorList>
            <person name="Schikora-Tamarit M.A."/>
            <person name="Marcet-Houben M."/>
            <person name="Nosek J."/>
            <person name="Gabaldon T."/>
        </authorList>
    </citation>
    <scope>NUCLEOTIDE SEQUENCE</scope>
    <source>
        <strain evidence="11">NCAIM Y.01608</strain>
    </source>
</reference>
<gene>
    <name evidence="11" type="ORF">OGATHE_002968</name>
</gene>
<comment type="function">
    <text evidence="9">Catalytic subunit of the SLX1-SLX4 structure-specific endonuclease that resolves DNA secondary structures generated during DNA repair and recombination. Has endonuclease activity towards branched DNA substrates, introducing single-strand cuts in duplex DNA close to junctions with ss-DNA.</text>
</comment>
<dbReference type="AlphaFoldDB" id="A0A9P8PEF2"/>
<dbReference type="PANTHER" id="PTHR20208">
    <property type="entry name" value="STRUCTURE-SPECIFIC ENDONUCLEASE SUBUNIT SLX1"/>
    <property type="match status" value="1"/>
</dbReference>
<comment type="cofactor">
    <cofactor evidence="9">
        <name>a divalent metal cation</name>
        <dbReference type="ChEBI" id="CHEBI:60240"/>
    </cofactor>
</comment>
<evidence type="ECO:0000259" key="10">
    <source>
        <dbReference type="PROSITE" id="PS50164"/>
    </source>
</evidence>
<proteinExistence type="inferred from homology"/>
<dbReference type="GO" id="GO:0033557">
    <property type="term" value="C:Slx1-Slx4 complex"/>
    <property type="evidence" value="ECO:0007669"/>
    <property type="project" value="UniProtKB-UniRule"/>
</dbReference>
<dbReference type="FunFam" id="3.40.1440.10:FF:000006">
    <property type="entry name" value="Structure-specific endonuclease subunit SLX1"/>
    <property type="match status" value="1"/>
</dbReference>
<keyword evidence="4" id="KW-0862">Zinc</keyword>
<evidence type="ECO:0000256" key="6">
    <source>
        <dbReference type="ARBA" id="ARBA00023172"/>
    </source>
</evidence>
<dbReference type="Gene3D" id="3.40.1440.10">
    <property type="entry name" value="GIY-YIG endonuclease"/>
    <property type="match status" value="1"/>
</dbReference>
<evidence type="ECO:0000256" key="3">
    <source>
        <dbReference type="ARBA" id="ARBA00022763"/>
    </source>
</evidence>
<dbReference type="CDD" id="cd10455">
    <property type="entry name" value="GIY-YIG_SLX1"/>
    <property type="match status" value="1"/>
</dbReference>
<accession>A0A9P8PEF2</accession>
<reference evidence="11" key="2">
    <citation type="submission" date="2021-01" db="EMBL/GenBank/DDBJ databases">
        <authorList>
            <person name="Schikora-Tamarit M.A."/>
        </authorList>
    </citation>
    <scope>NUCLEOTIDE SEQUENCE</scope>
    <source>
        <strain evidence="11">NCAIM Y.01608</strain>
    </source>
</reference>
<keyword evidence="3 9" id="KW-0227">DNA damage</keyword>
<keyword evidence="2 9" id="KW-0255">Endonuclease</keyword>
<dbReference type="PANTHER" id="PTHR20208:SF10">
    <property type="entry name" value="STRUCTURE-SPECIFIC ENDONUCLEASE SUBUNIT SLX1"/>
    <property type="match status" value="1"/>
</dbReference>
<comment type="subunit">
    <text evidence="9">Forms a heterodimer with SLX4.</text>
</comment>
<evidence type="ECO:0000313" key="12">
    <source>
        <dbReference type="Proteomes" id="UP000788993"/>
    </source>
</evidence>
<feature type="domain" description="GIY-YIG" evidence="10">
    <location>
        <begin position="10"/>
        <end position="93"/>
    </location>
</feature>
<keyword evidence="12" id="KW-1185">Reference proteome</keyword>
<evidence type="ECO:0000256" key="8">
    <source>
        <dbReference type="ARBA" id="ARBA00023242"/>
    </source>
</evidence>
<dbReference type="Pfam" id="PF01541">
    <property type="entry name" value="GIY-YIG"/>
    <property type="match status" value="1"/>
</dbReference>
<dbReference type="InterPro" id="IPR013083">
    <property type="entry name" value="Znf_RING/FYVE/PHD"/>
</dbReference>
<comment type="subcellular location">
    <subcellularLocation>
        <location evidence="9">Nucleus</location>
    </subcellularLocation>
</comment>
<dbReference type="GO" id="GO:0008270">
    <property type="term" value="F:zinc ion binding"/>
    <property type="evidence" value="ECO:0007669"/>
    <property type="project" value="UniProtKB-KW"/>
</dbReference>
<dbReference type="GO" id="GO:0008821">
    <property type="term" value="F:crossover junction DNA endonuclease activity"/>
    <property type="evidence" value="ECO:0007669"/>
    <property type="project" value="TreeGrafter"/>
</dbReference>
<comment type="caution">
    <text evidence="11">The sequence shown here is derived from an EMBL/GenBank/DDBJ whole genome shotgun (WGS) entry which is preliminary data.</text>
</comment>
<dbReference type="Pfam" id="PF21202">
    <property type="entry name" value="SLX1_C"/>
    <property type="match status" value="1"/>
</dbReference>
<keyword evidence="7 9" id="KW-0234">DNA repair</keyword>
<dbReference type="InterPro" id="IPR035901">
    <property type="entry name" value="GIY-YIG_endonuc_sf"/>
</dbReference>